<dbReference type="Proteomes" id="UP000616151">
    <property type="component" value="Unassembled WGS sequence"/>
</dbReference>
<protein>
    <submittedName>
        <fullName evidence="1">Host attachment protein</fullName>
    </submittedName>
</protein>
<accession>A0ACC5R3W6</accession>
<keyword evidence="2" id="KW-1185">Reference proteome</keyword>
<comment type="caution">
    <text evidence="1">The sequence shown here is derived from an EMBL/GenBank/DDBJ whole genome shotgun (WGS) entry which is preliminary data.</text>
</comment>
<evidence type="ECO:0000313" key="2">
    <source>
        <dbReference type="Proteomes" id="UP000616151"/>
    </source>
</evidence>
<dbReference type="EMBL" id="JAENHL010000007">
    <property type="protein sequence ID" value="MBK1867300.1"/>
    <property type="molecule type" value="Genomic_DNA"/>
</dbReference>
<gene>
    <name evidence="1" type="ORF">JHL16_13170</name>
</gene>
<name>A0ACC5R3W6_9HYPH</name>
<proteinExistence type="predicted"/>
<sequence length="153" mass="16499">MAVDRLKYKDWIVATDGGRALILRNDGTTLQPRLTVLRKHDQNVPPTRDLGTDKPGRTHSGIGPGRSSIEPTDLHQQAEDRLMKEVADGLAEDLREGKFSTLIVAAAPTSLGTLRKAMSDELRKVVAAEVAKNFTGMEVGKLGDALSQALEAA</sequence>
<reference evidence="1" key="1">
    <citation type="submission" date="2021-01" db="EMBL/GenBank/DDBJ databases">
        <authorList>
            <person name="Sun Q."/>
        </authorList>
    </citation>
    <scope>NUCLEOTIDE SEQUENCE</scope>
    <source>
        <strain evidence="1">YIM B02566</strain>
    </source>
</reference>
<evidence type="ECO:0000313" key="1">
    <source>
        <dbReference type="EMBL" id="MBK1867300.1"/>
    </source>
</evidence>
<organism evidence="1 2">
    <name type="scientific">Taklimakanibacter albus</name>
    <dbReference type="NCBI Taxonomy" id="2800327"/>
    <lineage>
        <taxon>Bacteria</taxon>
        <taxon>Pseudomonadati</taxon>
        <taxon>Pseudomonadota</taxon>
        <taxon>Alphaproteobacteria</taxon>
        <taxon>Hyphomicrobiales</taxon>
        <taxon>Aestuariivirgaceae</taxon>
        <taxon>Taklimakanibacter</taxon>
    </lineage>
</organism>